<sequence length="312" mass="34261">MTNTPSMDRDSILNGAEGYLMEELQRRGISADPVLTDSGKALRIAGQGMLSMENVADDLMVGSVAEWEPRLQRWLEVVVSTVESETGPAPIREEIMTMIRTRLVPFAEIQGYGYARRFSDDLSLILCLDFPTHVAKLTDDALAELGIATEDLFAQGQKNTNSEPIDEMFNEEDVRFITGDSMFIASKAADMSTLVQQLGVNAQDGLLFAVPDRATFMYRVPTPGSGVADLIGISQLLRSLSPEAGYENPGCVLSRNIYYWAPDGTIEPQMGNFRETMDEATRAGAQVDWPEDGTVTLRPGPIFSAKFMQAGR</sequence>
<evidence type="ECO:0000313" key="1">
    <source>
        <dbReference type="EMBL" id="VEH70252.1"/>
    </source>
</evidence>
<keyword evidence="2" id="KW-1185">Reference proteome</keyword>
<organism evidence="1 2">
    <name type="scientific">Arachnia propionica</name>
    <dbReference type="NCBI Taxonomy" id="1750"/>
    <lineage>
        <taxon>Bacteria</taxon>
        <taxon>Bacillati</taxon>
        <taxon>Actinomycetota</taxon>
        <taxon>Actinomycetes</taxon>
        <taxon>Propionibacteriales</taxon>
        <taxon>Propionibacteriaceae</taxon>
        <taxon>Arachnia</taxon>
    </lineage>
</organism>
<evidence type="ECO:0000313" key="2">
    <source>
        <dbReference type="Proteomes" id="UP000273044"/>
    </source>
</evidence>
<reference evidence="1 2" key="1">
    <citation type="submission" date="2018-12" db="EMBL/GenBank/DDBJ databases">
        <authorList>
            <consortium name="Pathogen Informatics"/>
        </authorList>
    </citation>
    <scope>NUCLEOTIDE SEQUENCE [LARGE SCALE GENOMIC DNA]</scope>
    <source>
        <strain evidence="1 2">NCTC12967</strain>
    </source>
</reference>
<protein>
    <submittedName>
        <fullName evidence="1">Uncharacterized protein</fullName>
    </submittedName>
</protein>
<gene>
    <name evidence="1" type="ORF">NCTC12967_01547</name>
</gene>
<dbReference type="EMBL" id="LR134406">
    <property type="protein sequence ID" value="VEH70252.1"/>
    <property type="molecule type" value="Genomic_DNA"/>
</dbReference>
<name>A0A448MYP9_9ACTN</name>
<accession>A0A448MYP9</accession>
<dbReference type="Proteomes" id="UP000273044">
    <property type="component" value="Chromosome"/>
</dbReference>
<dbReference type="GeneID" id="64407017"/>
<proteinExistence type="predicted"/>
<dbReference type="AlphaFoldDB" id="A0A448MYP9"/>
<dbReference type="RefSeq" id="WP_061786969.1">
    <property type="nucleotide sequence ID" value="NZ_LR134406.1"/>
</dbReference>